<evidence type="ECO:0000313" key="2">
    <source>
        <dbReference type="Proteomes" id="UP001186974"/>
    </source>
</evidence>
<accession>A0ACC3DB63</accession>
<dbReference type="Proteomes" id="UP001186974">
    <property type="component" value="Unassembled WGS sequence"/>
</dbReference>
<gene>
    <name evidence="1" type="ORF">LTS18_004432</name>
</gene>
<protein>
    <submittedName>
        <fullName evidence="1">Uncharacterized protein</fullName>
    </submittedName>
</protein>
<keyword evidence="2" id="KW-1185">Reference proteome</keyword>
<sequence>LNSQLRPFEKWEVGEELFEQLDKEVDLLDRDLRPWAEECDQLQGLQVLTGADDAWGGFAGKYVERVREEFGKTSVWVFGCEDESAAPRERRLQRLLNTARTTHELSSQASLYIPLTNIPTSLPHYLAMDSSSQWHTSAFQATALSTLTLPSRLRPNADGQRTTLSDLEAAVNLAGNRKIASLGLSLADNAALQDALSDQASAQQGRDTRMTNGWHEHEDTQKADESGESKVDISLFPSAPASLARNARRRPHVFSALQSMNGDWYTPSTLQDLNASAADRFSRACTVRYQSAALFPLLDSFPGIYGLLSRGQLKEVAVKAQLSTSTAVADRIRSVLQVVRRVVGVEEREALVDGLEGVCAEYEEGWDRAEDGSSGDDDL</sequence>
<name>A0ACC3DB63_9PEZI</name>
<dbReference type="EMBL" id="JAWDJW010006437">
    <property type="protein sequence ID" value="KAK3064736.1"/>
    <property type="molecule type" value="Genomic_DNA"/>
</dbReference>
<feature type="non-terminal residue" evidence="1">
    <location>
        <position position="1"/>
    </location>
</feature>
<proteinExistence type="predicted"/>
<comment type="caution">
    <text evidence="1">The sequence shown here is derived from an EMBL/GenBank/DDBJ whole genome shotgun (WGS) entry which is preliminary data.</text>
</comment>
<organism evidence="1 2">
    <name type="scientific">Coniosporium uncinatum</name>
    <dbReference type="NCBI Taxonomy" id="93489"/>
    <lineage>
        <taxon>Eukaryota</taxon>
        <taxon>Fungi</taxon>
        <taxon>Dikarya</taxon>
        <taxon>Ascomycota</taxon>
        <taxon>Pezizomycotina</taxon>
        <taxon>Dothideomycetes</taxon>
        <taxon>Dothideomycetes incertae sedis</taxon>
        <taxon>Coniosporium</taxon>
    </lineage>
</organism>
<evidence type="ECO:0000313" key="1">
    <source>
        <dbReference type="EMBL" id="KAK3064736.1"/>
    </source>
</evidence>
<reference evidence="1" key="1">
    <citation type="submission" date="2024-09" db="EMBL/GenBank/DDBJ databases">
        <title>Black Yeasts Isolated from many extreme environments.</title>
        <authorList>
            <person name="Coleine C."/>
            <person name="Stajich J.E."/>
            <person name="Selbmann L."/>
        </authorList>
    </citation>
    <scope>NUCLEOTIDE SEQUENCE</scope>
    <source>
        <strain evidence="1">CCFEE 5737</strain>
    </source>
</reference>